<name>J9A059_EDHAE</name>
<proteinExistence type="predicted"/>
<comment type="caution">
    <text evidence="2">The sequence shown here is derived from an EMBL/GenBank/DDBJ whole genome shotgun (WGS) entry which is preliminary data.</text>
</comment>
<sequence>MLKLFILSIPSFVISLSLRSELFNLNDIDRCTVEFGKNVLRLRISADEPVLIAIAEQFFAPDSHPSQLVYRAQTFFDSIIAELNIFLQNFGIEIRADYGNIRLENFNVDYGKSNCDEPNAATVKTKTMVKYFRRRFFSNAGLRLLIFYCPTMSKETNVWSYSSKSGECGNILGVLYHNPIRMREIIIDEILKMISGNHNDDDIDLEKFNRGLCRYTSTCISLVGNSLGEYVPSAQAVFNVATYNNYFPMENMVNNANMGYDVGENTAYVSGKIGAEGIRMGYIGGLTNGYGFLGADNGAPYTGVGNGYNNGGNYYFGGGNQLNGEGSGNLGMGMKGILSNEAAQVNLLGAGFNGNPNNGFITGSNKYNSGSLGYDNGLRNGIIKEKGISDNDMSATSGKCTEKTPATFHDKNGFRVKMDGGGELRKRSRNIIASGAENGQNGVGYFEGSRMLNDQFLGTGLTNNNLINEKNGIDFSAINSFNPIL</sequence>
<reference evidence="3" key="2">
    <citation type="submission" date="2015-07" db="EMBL/GenBank/DDBJ databases">
        <title>Contrasting host-pathogen interactions and genome evolution in two generalist and specialist microsporidian pathogens of mosquitoes.</title>
        <authorList>
            <consortium name="The Broad Institute Genomics Platform"/>
            <consortium name="The Broad Institute Genome Sequencing Center for Infectious Disease"/>
            <person name="Cuomo C.A."/>
            <person name="Sanscrainte N.D."/>
            <person name="Goldberg J.M."/>
            <person name="Heiman D."/>
            <person name="Young S."/>
            <person name="Zeng Q."/>
            <person name="Becnel J.J."/>
            <person name="Birren B.W."/>
        </authorList>
    </citation>
    <scope>NUCLEOTIDE SEQUENCE [LARGE SCALE GENOMIC DNA]</scope>
    <source>
        <strain evidence="3">USNM 41457</strain>
    </source>
</reference>
<dbReference type="HOGENOM" id="CLU_562607_0_0_1"/>
<dbReference type="VEuPathDB" id="MicrosporidiaDB:EDEG_00651"/>
<dbReference type="EMBL" id="AFBI03000007">
    <property type="protein sequence ID" value="EJW05293.1"/>
    <property type="molecule type" value="Genomic_DNA"/>
</dbReference>
<dbReference type="Proteomes" id="UP000003163">
    <property type="component" value="Unassembled WGS sequence"/>
</dbReference>
<feature type="signal peptide" evidence="1">
    <location>
        <begin position="1"/>
        <end position="15"/>
    </location>
</feature>
<dbReference type="InParanoid" id="J9A059"/>
<evidence type="ECO:0000256" key="1">
    <source>
        <dbReference type="SAM" id="SignalP"/>
    </source>
</evidence>
<dbReference type="OrthoDB" id="2201090at2759"/>
<keyword evidence="1" id="KW-0732">Signal</keyword>
<feature type="chain" id="PRO_5013152967" evidence="1">
    <location>
        <begin position="16"/>
        <end position="485"/>
    </location>
</feature>
<evidence type="ECO:0000313" key="3">
    <source>
        <dbReference type="Proteomes" id="UP000003163"/>
    </source>
</evidence>
<accession>J9A059</accession>
<reference evidence="2 3" key="1">
    <citation type="submission" date="2011-08" db="EMBL/GenBank/DDBJ databases">
        <authorList>
            <person name="Liu Z.J."/>
            <person name="Shi F.L."/>
            <person name="Lu J.Q."/>
            <person name="Li M."/>
            <person name="Wang Z.L."/>
        </authorList>
    </citation>
    <scope>NUCLEOTIDE SEQUENCE [LARGE SCALE GENOMIC DNA]</scope>
    <source>
        <strain evidence="2 3">USNM 41457</strain>
    </source>
</reference>
<keyword evidence="3" id="KW-1185">Reference proteome</keyword>
<gene>
    <name evidence="2" type="ORF">EDEG_00651</name>
</gene>
<dbReference type="AlphaFoldDB" id="J9A059"/>
<protein>
    <submittedName>
        <fullName evidence="2">Uncharacterized protein</fullName>
    </submittedName>
</protein>
<evidence type="ECO:0000313" key="2">
    <source>
        <dbReference type="EMBL" id="EJW05293.1"/>
    </source>
</evidence>
<organism evidence="2 3">
    <name type="scientific">Edhazardia aedis (strain USNM 41457)</name>
    <name type="common">Microsporidian parasite</name>
    <dbReference type="NCBI Taxonomy" id="1003232"/>
    <lineage>
        <taxon>Eukaryota</taxon>
        <taxon>Fungi</taxon>
        <taxon>Fungi incertae sedis</taxon>
        <taxon>Microsporidia</taxon>
        <taxon>Edhazardia</taxon>
    </lineage>
</organism>